<dbReference type="SUPFAM" id="SSF56112">
    <property type="entry name" value="Protein kinase-like (PK-like)"/>
    <property type="match status" value="1"/>
</dbReference>
<name>W5LYE2_LEPOC</name>
<accession>W5LYE2</accession>
<reference evidence="4" key="1">
    <citation type="submission" date="2011-12" db="EMBL/GenBank/DDBJ databases">
        <title>The Draft Genome of Lepisosteus oculatus.</title>
        <authorList>
            <consortium name="The Broad Institute Genome Assembly &amp; Analysis Group"/>
            <consortium name="Computational R&amp;D Group"/>
            <consortium name="and Sequencing Platform"/>
            <person name="Di Palma F."/>
            <person name="Alfoldi J."/>
            <person name="Johnson J."/>
            <person name="Berlin A."/>
            <person name="Gnerre S."/>
            <person name="Jaffe D."/>
            <person name="MacCallum I."/>
            <person name="Young S."/>
            <person name="Walker B.J."/>
            <person name="Lander E.S."/>
            <person name="Lindblad-Toh K."/>
        </authorList>
    </citation>
    <scope>NUCLEOTIDE SEQUENCE [LARGE SCALE GENOMIC DNA]</scope>
</reference>
<dbReference type="InterPro" id="IPR050839">
    <property type="entry name" value="Rho-assoc_Ser/Thr_Kinase"/>
</dbReference>
<keyword evidence="2" id="KW-0808">Transferase</keyword>
<evidence type="ECO:0000313" key="3">
    <source>
        <dbReference type="Ensembl" id="ENSLOCP00000001149.1"/>
    </source>
</evidence>
<reference evidence="3" key="3">
    <citation type="submission" date="2025-09" db="UniProtKB">
        <authorList>
            <consortium name="Ensembl"/>
        </authorList>
    </citation>
    <scope>IDENTIFICATION</scope>
</reference>
<dbReference type="Proteomes" id="UP000018468">
    <property type="component" value="Linkage group LG28"/>
</dbReference>
<keyword evidence="1" id="KW-0723">Serine/threonine-protein kinase</keyword>
<evidence type="ECO:0000256" key="1">
    <source>
        <dbReference type="ARBA" id="ARBA00022527"/>
    </source>
</evidence>
<dbReference type="STRING" id="7918.ENSLOCP00000001149"/>
<sequence>RTPPLCLWALGYRGHPSVCGRWGTEDTPLCLWALGCRGHPPVCGRWGTEDTPLCLWALGYRGHSLCVCGPWGTEDTPLSVGAGYNAVLLSVCQVAVVKLKDTERVFAMKILHKWEMIKRADTACFREERDVLVKGDNQWITTLHYAFQDDKYLVRWRKGEAGIFLSCLFLSFSSVTDADVKHLRLPLFLSSSSSSLFST</sequence>
<dbReference type="Gene3D" id="3.30.200.20">
    <property type="entry name" value="Phosphorylase Kinase, domain 1"/>
    <property type="match status" value="1"/>
</dbReference>
<dbReference type="HOGENOM" id="CLU_1375024_0_0_1"/>
<reference evidence="3" key="2">
    <citation type="submission" date="2025-08" db="UniProtKB">
        <authorList>
            <consortium name="Ensembl"/>
        </authorList>
    </citation>
    <scope>IDENTIFICATION</scope>
</reference>
<dbReference type="InterPro" id="IPR011009">
    <property type="entry name" value="Kinase-like_dom_sf"/>
</dbReference>
<dbReference type="GeneTree" id="ENSGT01030000234517"/>
<dbReference type="Bgee" id="ENSLOCG00000001024">
    <property type="expression patterns" value="Expressed in zone of skin and 8 other cell types or tissues"/>
</dbReference>
<protein>
    <recommendedName>
        <fullName evidence="5">Protein kinase domain-containing protein</fullName>
    </recommendedName>
</protein>
<dbReference type="GO" id="GO:0004674">
    <property type="term" value="F:protein serine/threonine kinase activity"/>
    <property type="evidence" value="ECO:0007669"/>
    <property type="project" value="UniProtKB-KW"/>
</dbReference>
<keyword evidence="4" id="KW-1185">Reference proteome</keyword>
<dbReference type="AlphaFoldDB" id="W5LYE2"/>
<dbReference type="InParanoid" id="W5LYE2"/>
<dbReference type="eggNOG" id="KOG0612">
    <property type="taxonomic scope" value="Eukaryota"/>
</dbReference>
<keyword evidence="2" id="KW-0418">Kinase</keyword>
<dbReference type="Ensembl" id="ENSLOCT00000001153.1">
    <property type="protein sequence ID" value="ENSLOCP00000001149.1"/>
    <property type="gene ID" value="ENSLOCG00000001024.1"/>
</dbReference>
<evidence type="ECO:0008006" key="5">
    <source>
        <dbReference type="Google" id="ProtNLM"/>
    </source>
</evidence>
<dbReference type="PANTHER" id="PTHR22988:SF66">
    <property type="entry name" value="SERINE_THREONINE-PROTEIN KINASE GENGHIS KHAN"/>
    <property type="match status" value="1"/>
</dbReference>
<evidence type="ECO:0000256" key="2">
    <source>
        <dbReference type="ARBA" id="ARBA00022777"/>
    </source>
</evidence>
<evidence type="ECO:0000313" key="4">
    <source>
        <dbReference type="Proteomes" id="UP000018468"/>
    </source>
</evidence>
<dbReference type="EMBL" id="AHAT01034193">
    <property type="status" value="NOT_ANNOTATED_CDS"/>
    <property type="molecule type" value="Genomic_DNA"/>
</dbReference>
<proteinExistence type="predicted"/>
<dbReference type="PANTHER" id="PTHR22988">
    <property type="entry name" value="MYOTONIC DYSTROPHY S/T KINASE-RELATED"/>
    <property type="match status" value="1"/>
</dbReference>
<organism evidence="3 4">
    <name type="scientific">Lepisosteus oculatus</name>
    <name type="common">Spotted gar</name>
    <dbReference type="NCBI Taxonomy" id="7918"/>
    <lineage>
        <taxon>Eukaryota</taxon>
        <taxon>Metazoa</taxon>
        <taxon>Chordata</taxon>
        <taxon>Craniata</taxon>
        <taxon>Vertebrata</taxon>
        <taxon>Euteleostomi</taxon>
        <taxon>Actinopterygii</taxon>
        <taxon>Neopterygii</taxon>
        <taxon>Holostei</taxon>
        <taxon>Semionotiformes</taxon>
        <taxon>Lepisosteidae</taxon>
        <taxon>Lepisosteus</taxon>
    </lineage>
</organism>